<reference evidence="6 7" key="1">
    <citation type="submission" date="2022-03" db="EMBL/GenBank/DDBJ databases">
        <title>Chryseobacterium sp. isolated from particulate matters in swine house.</title>
        <authorList>
            <person name="Won M."/>
            <person name="Kim S.-J."/>
            <person name="Kwon S.-W."/>
        </authorList>
    </citation>
    <scope>NUCLEOTIDE SEQUENCE [LARGE SCALE GENOMIC DNA]</scope>
    <source>
        <strain evidence="6 7">SC2-2</strain>
    </source>
</reference>
<evidence type="ECO:0000313" key="7">
    <source>
        <dbReference type="Proteomes" id="UP000831460"/>
    </source>
</evidence>
<dbReference type="EC" id="3.1.1.61" evidence="2"/>
<evidence type="ECO:0000256" key="1">
    <source>
        <dbReference type="ARBA" id="ARBA00022801"/>
    </source>
</evidence>
<proteinExistence type="predicted"/>
<dbReference type="EMBL" id="CP094532">
    <property type="protein sequence ID" value="UOE42021.1"/>
    <property type="molecule type" value="Genomic_DNA"/>
</dbReference>
<dbReference type="RefSeq" id="WP_243550955.1">
    <property type="nucleotide sequence ID" value="NZ_CP094532.1"/>
</dbReference>
<name>A0ABY4BS51_9FLAO</name>
<protein>
    <recommendedName>
        <fullName evidence="2">protein-glutamate methylesterase</fullName>
        <ecNumber evidence="2">3.1.1.61</ecNumber>
    </recommendedName>
</protein>
<dbReference type="Gene3D" id="3.40.50.180">
    <property type="entry name" value="Methylesterase CheB, C-terminal domain"/>
    <property type="match status" value="1"/>
</dbReference>
<dbReference type="InterPro" id="IPR035909">
    <property type="entry name" value="CheB_C"/>
</dbReference>
<evidence type="ECO:0000259" key="5">
    <source>
        <dbReference type="PROSITE" id="PS50122"/>
    </source>
</evidence>
<keyword evidence="1 4" id="KW-0378">Hydrolase</keyword>
<gene>
    <name evidence="6" type="ORF">MTP09_05145</name>
</gene>
<evidence type="ECO:0000313" key="6">
    <source>
        <dbReference type="EMBL" id="UOE42021.1"/>
    </source>
</evidence>
<accession>A0ABY4BS51</accession>
<keyword evidence="7" id="KW-1185">Reference proteome</keyword>
<feature type="active site" evidence="4">
    <location>
        <position position="13"/>
    </location>
</feature>
<feature type="active site" evidence="4">
    <location>
        <position position="133"/>
    </location>
</feature>
<evidence type="ECO:0000256" key="2">
    <source>
        <dbReference type="ARBA" id="ARBA00039140"/>
    </source>
</evidence>
<dbReference type="InterPro" id="IPR000673">
    <property type="entry name" value="Sig_transdc_resp-reg_Me-estase"/>
</dbReference>
<evidence type="ECO:0000256" key="4">
    <source>
        <dbReference type="PROSITE-ProRule" id="PRU00050"/>
    </source>
</evidence>
<keyword evidence="4" id="KW-0145">Chemotaxis</keyword>
<evidence type="ECO:0000256" key="3">
    <source>
        <dbReference type="ARBA" id="ARBA00048267"/>
    </source>
</evidence>
<dbReference type="CDD" id="cd16433">
    <property type="entry name" value="CheB"/>
    <property type="match status" value="1"/>
</dbReference>
<dbReference type="SUPFAM" id="SSF52738">
    <property type="entry name" value="Methylesterase CheB, C-terminal domain"/>
    <property type="match status" value="1"/>
</dbReference>
<feature type="active site" evidence="4">
    <location>
        <position position="40"/>
    </location>
</feature>
<feature type="domain" description="CheB-type methylesterase" evidence="5">
    <location>
        <begin position="1"/>
        <end position="189"/>
    </location>
</feature>
<dbReference type="Pfam" id="PF01339">
    <property type="entry name" value="CheB_methylest"/>
    <property type="match status" value="1"/>
</dbReference>
<sequence>MKKNCEALIIGGSAGSLDVLLKTLPKLHSVLSFPIILVLHRKPGQDSLLTELLKSRTKLQVKEAEEKEKILPSTIYIAPPNYHLLIEKDRTFSLDASEKVNFSRPAIDVTLENAADVYGENLVALLLSGSNTDGTVGLKTVKEHGGTILVQHPESATSPFMPENAARNSEPDAILQIEEMPNYINQLSE</sequence>
<dbReference type="PANTHER" id="PTHR42872">
    <property type="entry name" value="PROTEIN-GLUTAMATE METHYLESTERASE/PROTEIN-GLUTAMINE GLUTAMINASE"/>
    <property type="match status" value="1"/>
</dbReference>
<dbReference type="PANTHER" id="PTHR42872:SF6">
    <property type="entry name" value="PROTEIN-GLUTAMATE METHYLESTERASE_PROTEIN-GLUTAMINE GLUTAMINASE"/>
    <property type="match status" value="1"/>
</dbReference>
<dbReference type="PROSITE" id="PS50122">
    <property type="entry name" value="CHEB"/>
    <property type="match status" value="1"/>
</dbReference>
<dbReference type="Proteomes" id="UP000831460">
    <property type="component" value="Chromosome"/>
</dbReference>
<organism evidence="6 7">
    <name type="scientific">Chryseobacterium suipulveris</name>
    <dbReference type="NCBI Taxonomy" id="2929800"/>
    <lineage>
        <taxon>Bacteria</taxon>
        <taxon>Pseudomonadati</taxon>
        <taxon>Bacteroidota</taxon>
        <taxon>Flavobacteriia</taxon>
        <taxon>Flavobacteriales</taxon>
        <taxon>Weeksellaceae</taxon>
        <taxon>Chryseobacterium group</taxon>
        <taxon>Chryseobacterium</taxon>
    </lineage>
</organism>
<comment type="catalytic activity">
    <reaction evidence="3">
        <text>[protein]-L-glutamate 5-O-methyl ester + H2O = L-glutamyl-[protein] + methanol + H(+)</text>
        <dbReference type="Rhea" id="RHEA:23236"/>
        <dbReference type="Rhea" id="RHEA-COMP:10208"/>
        <dbReference type="Rhea" id="RHEA-COMP:10311"/>
        <dbReference type="ChEBI" id="CHEBI:15377"/>
        <dbReference type="ChEBI" id="CHEBI:15378"/>
        <dbReference type="ChEBI" id="CHEBI:17790"/>
        <dbReference type="ChEBI" id="CHEBI:29973"/>
        <dbReference type="ChEBI" id="CHEBI:82795"/>
        <dbReference type="EC" id="3.1.1.61"/>
    </reaction>
</comment>